<dbReference type="InParanoid" id="A0A078AK44"/>
<name>A0A078AK44_STYLE</name>
<dbReference type="Proteomes" id="UP000039865">
    <property type="component" value="Unassembled WGS sequence"/>
</dbReference>
<gene>
    <name evidence="1" type="primary">Contig15791.g16835</name>
    <name evidence="1" type="ORF">STYLEM_11582</name>
</gene>
<accession>A0A078AK44</accession>
<keyword evidence="2" id="KW-1185">Reference proteome</keyword>
<evidence type="ECO:0000313" key="1">
    <source>
        <dbReference type="EMBL" id="CDW82549.1"/>
    </source>
</evidence>
<dbReference type="AlphaFoldDB" id="A0A078AK44"/>
<sequence>MFDFKLLNQIGHGDGLILQGTSRCCRLLDQCRVFLLCTGCGDLTHDVGDVTDTTDDLVHGCASLIHQTAAQTNFFNGIIDQQLDFLGSRGAALCQVAYFAGNHGKAPALFTSAGRFYCGIKCQNIGLEGNTVDHPNDVGDLA</sequence>
<dbReference type="EMBL" id="CCKQ01011015">
    <property type="protein sequence ID" value="CDW82549.1"/>
    <property type="molecule type" value="Genomic_DNA"/>
</dbReference>
<proteinExistence type="predicted"/>
<reference evidence="1 2" key="1">
    <citation type="submission" date="2014-06" db="EMBL/GenBank/DDBJ databases">
        <authorList>
            <person name="Swart Estienne"/>
        </authorList>
    </citation>
    <scope>NUCLEOTIDE SEQUENCE [LARGE SCALE GENOMIC DNA]</scope>
    <source>
        <strain evidence="1 2">130c</strain>
    </source>
</reference>
<evidence type="ECO:0000313" key="2">
    <source>
        <dbReference type="Proteomes" id="UP000039865"/>
    </source>
</evidence>
<protein>
    <submittedName>
        <fullName evidence="1">Uncharacterized protein</fullName>
    </submittedName>
</protein>
<organism evidence="1 2">
    <name type="scientific">Stylonychia lemnae</name>
    <name type="common">Ciliate</name>
    <dbReference type="NCBI Taxonomy" id="5949"/>
    <lineage>
        <taxon>Eukaryota</taxon>
        <taxon>Sar</taxon>
        <taxon>Alveolata</taxon>
        <taxon>Ciliophora</taxon>
        <taxon>Intramacronucleata</taxon>
        <taxon>Spirotrichea</taxon>
        <taxon>Stichotrichia</taxon>
        <taxon>Sporadotrichida</taxon>
        <taxon>Oxytrichidae</taxon>
        <taxon>Stylonychinae</taxon>
        <taxon>Stylonychia</taxon>
    </lineage>
</organism>